<dbReference type="FunFam" id="3.30.470.20:FF:000008">
    <property type="entry name" value="D-alanine--D-alanine ligase"/>
    <property type="match status" value="1"/>
</dbReference>
<evidence type="ECO:0000256" key="15">
    <source>
        <dbReference type="ARBA" id="ARBA00023316"/>
    </source>
</evidence>
<evidence type="ECO:0000256" key="3">
    <source>
        <dbReference type="ARBA" id="ARBA00004496"/>
    </source>
</evidence>
<feature type="binding site" evidence="21">
    <location>
        <position position="315"/>
    </location>
    <ligand>
        <name>Mg(2+)</name>
        <dbReference type="ChEBI" id="CHEBI:18420"/>
        <label>1</label>
    </ligand>
</feature>
<dbReference type="GO" id="GO:0005524">
    <property type="term" value="F:ATP binding"/>
    <property type="evidence" value="ECO:0007669"/>
    <property type="project" value="UniProtKB-UniRule"/>
</dbReference>
<comment type="cofactor">
    <cofactor evidence="1">
        <name>Mn(2+)</name>
        <dbReference type="ChEBI" id="CHEBI:29035"/>
    </cofactor>
</comment>
<sequence>MQNPRLRIALVYGGQSAEHEVSLRSARSIFDAMDRSKYDPLPILITQQGSWYSMPAEAASFDPSVSPARSNRLIFSPDPQHRGFLKVDGESGIQPMHVDLVFPVLHGTYGEDGTIQGLLEMAHMPYVGCGVLASAVGMDKILMKKAFRENGLNIGPYFWFFRAEWESDPDKITAKLKSAHFPLFVKPANLGSSVGISKVSDPSGFEAAVNLAASYDRKILVEDGIEGRELEVSVLGNDHPKASVAGEVISHSSFYDYEEKYLKDTAELVIPAELPAGMLQKAQEAAITAFRAVDGSGLGRVDMFLTPDNQVVVNEINTLPGFTSISMYPKLWEATGLPYAQLVDRLVGLAQERHREKLTIRTDRKPV</sequence>
<keyword evidence="10 22" id="KW-0067">ATP-binding</keyword>
<evidence type="ECO:0000256" key="5">
    <source>
        <dbReference type="ARBA" id="ARBA00010871"/>
    </source>
</evidence>
<reference evidence="25" key="1">
    <citation type="submission" date="2012-06" db="EMBL/GenBank/DDBJ databases">
        <title>Complete sequence of chromosome of Desulfomonile tiedjei DSM 6799.</title>
        <authorList>
            <person name="Lucas S."/>
            <person name="Copeland A."/>
            <person name="Lapidus A."/>
            <person name="Glavina del Rio T."/>
            <person name="Dalin E."/>
            <person name="Tice H."/>
            <person name="Bruce D."/>
            <person name="Goodwin L."/>
            <person name="Pitluck S."/>
            <person name="Peters L."/>
            <person name="Ovchinnikova G."/>
            <person name="Zeytun A."/>
            <person name="Lu M."/>
            <person name="Kyrpides N."/>
            <person name="Mavromatis K."/>
            <person name="Ivanova N."/>
            <person name="Brettin T."/>
            <person name="Detter J.C."/>
            <person name="Han C."/>
            <person name="Larimer F."/>
            <person name="Land M."/>
            <person name="Hauser L."/>
            <person name="Markowitz V."/>
            <person name="Cheng J.-F."/>
            <person name="Hugenholtz P."/>
            <person name="Woyke T."/>
            <person name="Wu D."/>
            <person name="Spring S."/>
            <person name="Schroeder M."/>
            <person name="Brambilla E."/>
            <person name="Klenk H.-P."/>
            <person name="Eisen J.A."/>
        </authorList>
    </citation>
    <scope>NUCLEOTIDE SEQUENCE [LARGE SCALE GENOMIC DNA]</scope>
    <source>
        <strain evidence="25">ATCC 49306 / DSM 6799 / DCB-1</strain>
    </source>
</reference>
<dbReference type="GO" id="GO:0005829">
    <property type="term" value="C:cytosol"/>
    <property type="evidence" value="ECO:0007669"/>
    <property type="project" value="TreeGrafter"/>
</dbReference>
<evidence type="ECO:0000256" key="10">
    <source>
        <dbReference type="ARBA" id="ARBA00022840"/>
    </source>
</evidence>
<keyword evidence="15 18" id="KW-0961">Cell wall biogenesis/degradation</keyword>
<comment type="subcellular location">
    <subcellularLocation>
        <location evidence="3 18">Cytoplasm</location>
    </subcellularLocation>
</comment>
<dbReference type="Gene3D" id="3.30.470.20">
    <property type="entry name" value="ATP-grasp fold, B domain"/>
    <property type="match status" value="1"/>
</dbReference>
<feature type="active site" evidence="19">
    <location>
        <position position="326"/>
    </location>
</feature>
<dbReference type="STRING" id="706587.Desti_1485"/>
<organism evidence="24 25">
    <name type="scientific">Desulfomonile tiedjei (strain ATCC 49306 / DSM 6799 / DCB-1)</name>
    <dbReference type="NCBI Taxonomy" id="706587"/>
    <lineage>
        <taxon>Bacteria</taxon>
        <taxon>Pseudomonadati</taxon>
        <taxon>Thermodesulfobacteriota</taxon>
        <taxon>Desulfomonilia</taxon>
        <taxon>Desulfomonilales</taxon>
        <taxon>Desulfomonilaceae</taxon>
        <taxon>Desulfomonile</taxon>
    </lineage>
</organism>
<evidence type="ECO:0000256" key="2">
    <source>
        <dbReference type="ARBA" id="ARBA00003921"/>
    </source>
</evidence>
<dbReference type="InterPro" id="IPR011127">
    <property type="entry name" value="Dala_Dala_lig_N"/>
</dbReference>
<evidence type="ECO:0000256" key="9">
    <source>
        <dbReference type="ARBA" id="ARBA00022741"/>
    </source>
</evidence>
<feature type="binding site" evidence="20">
    <location>
        <begin position="192"/>
        <end position="193"/>
    </location>
    <ligand>
        <name>ATP</name>
        <dbReference type="ChEBI" id="CHEBI:30616"/>
    </ligand>
</feature>
<keyword evidence="9 20" id="KW-0547">Nucleotide-binding</keyword>
<feature type="domain" description="ATP-grasp" evidence="23">
    <location>
        <begin position="144"/>
        <end position="348"/>
    </location>
</feature>
<feature type="binding site" evidence="21">
    <location>
        <position position="317"/>
    </location>
    <ligand>
        <name>Mg(2+)</name>
        <dbReference type="ChEBI" id="CHEBI:18420"/>
        <label>2</label>
    </ligand>
</feature>
<feature type="binding site" evidence="20">
    <location>
        <begin position="314"/>
        <end position="315"/>
    </location>
    <ligand>
        <name>ATP</name>
        <dbReference type="ChEBI" id="CHEBI:30616"/>
    </ligand>
</feature>
<dbReference type="PATRIC" id="fig|706587.4.peg.1703"/>
<evidence type="ECO:0000256" key="6">
    <source>
        <dbReference type="ARBA" id="ARBA00022490"/>
    </source>
</evidence>
<accession>I4C3Q6</accession>
<comment type="catalytic activity">
    <reaction evidence="16 18">
        <text>2 D-alanine + ATP = D-alanyl-D-alanine + ADP + phosphate + H(+)</text>
        <dbReference type="Rhea" id="RHEA:11224"/>
        <dbReference type="ChEBI" id="CHEBI:15378"/>
        <dbReference type="ChEBI" id="CHEBI:30616"/>
        <dbReference type="ChEBI" id="CHEBI:43474"/>
        <dbReference type="ChEBI" id="CHEBI:57416"/>
        <dbReference type="ChEBI" id="CHEBI:57822"/>
        <dbReference type="ChEBI" id="CHEBI:456216"/>
        <dbReference type="EC" id="6.3.2.4"/>
    </reaction>
</comment>
<evidence type="ECO:0000256" key="14">
    <source>
        <dbReference type="ARBA" id="ARBA00023211"/>
    </source>
</evidence>
<dbReference type="PROSITE" id="PS50975">
    <property type="entry name" value="ATP_GRASP"/>
    <property type="match status" value="1"/>
</dbReference>
<comment type="similarity">
    <text evidence="5 18">Belongs to the D-alanine--D-alanine ligase family.</text>
</comment>
<dbReference type="Gene3D" id="3.30.1490.20">
    <property type="entry name" value="ATP-grasp fold, A domain"/>
    <property type="match status" value="1"/>
</dbReference>
<dbReference type="GO" id="GO:0009252">
    <property type="term" value="P:peptidoglycan biosynthetic process"/>
    <property type="evidence" value="ECO:0007669"/>
    <property type="project" value="UniProtKB-UniRule"/>
</dbReference>
<dbReference type="OrthoDB" id="9813261at2"/>
<dbReference type="InterPro" id="IPR000291">
    <property type="entry name" value="D-Ala_lig_Van_CS"/>
</dbReference>
<feature type="active site" evidence="19">
    <location>
        <position position="192"/>
    </location>
</feature>
<comment type="function">
    <text evidence="2 18">Cell wall formation.</text>
</comment>
<comment type="cofactor">
    <cofactor evidence="21">
        <name>Mg(2+)</name>
        <dbReference type="ChEBI" id="CHEBI:18420"/>
    </cofactor>
    <cofactor evidence="21">
        <name>Mn(2+)</name>
        <dbReference type="ChEBI" id="CHEBI:29035"/>
    </cofactor>
    <text evidence="21">Binds 2 magnesium or manganese ions per subunit.</text>
</comment>
<dbReference type="InterPro" id="IPR016185">
    <property type="entry name" value="PreATP-grasp_dom_sf"/>
</dbReference>
<dbReference type="PIRSF" id="PIRSF039102">
    <property type="entry name" value="Ddl/VanB"/>
    <property type="match status" value="1"/>
</dbReference>
<dbReference type="InterPro" id="IPR011761">
    <property type="entry name" value="ATP-grasp"/>
</dbReference>
<dbReference type="InterPro" id="IPR005905">
    <property type="entry name" value="D_ala_D_ala"/>
</dbReference>
<feature type="binding site" evidence="20">
    <location>
        <begin position="184"/>
        <end position="186"/>
    </location>
    <ligand>
        <name>ATP</name>
        <dbReference type="ChEBI" id="CHEBI:30616"/>
    </ligand>
</feature>
<dbReference type="AlphaFoldDB" id="I4C3Q6"/>
<evidence type="ECO:0000256" key="21">
    <source>
        <dbReference type="PIRSR" id="PIRSR039102-3"/>
    </source>
</evidence>
<dbReference type="eggNOG" id="COG1181">
    <property type="taxonomic scope" value="Bacteria"/>
</dbReference>
<keyword evidence="6 18" id="KW-0963">Cytoplasm</keyword>
<dbReference type="Proteomes" id="UP000006055">
    <property type="component" value="Chromosome"/>
</dbReference>
<keyword evidence="12 18" id="KW-0133">Cell shape</keyword>
<keyword evidence="13 18" id="KW-0573">Peptidoglycan synthesis</keyword>
<proteinExistence type="inferred from homology"/>
<keyword evidence="8 21" id="KW-0479">Metal-binding</keyword>
<dbReference type="Pfam" id="PF01820">
    <property type="entry name" value="Dala_Dala_lig_N"/>
    <property type="match status" value="1"/>
</dbReference>
<comment type="pathway">
    <text evidence="17">Glycan biosynthesis.</text>
</comment>
<evidence type="ECO:0000256" key="17">
    <source>
        <dbReference type="ARBA" id="ARBA00060592"/>
    </source>
</evidence>
<dbReference type="PANTHER" id="PTHR23132:SF25">
    <property type="entry name" value="D-ALANINE--D-ALANINE LIGASE A"/>
    <property type="match status" value="1"/>
</dbReference>
<comment type="pathway">
    <text evidence="4 18">Cell wall biogenesis; peptidoglycan biosynthesis.</text>
</comment>
<dbReference type="PROSITE" id="PS00843">
    <property type="entry name" value="DALA_DALA_LIGASE_1"/>
    <property type="match status" value="1"/>
</dbReference>
<gene>
    <name evidence="18" type="primary">ddl</name>
    <name evidence="24" type="ordered locus">Desti_1485</name>
</gene>
<dbReference type="UniPathway" id="UPA00219"/>
<dbReference type="NCBIfam" id="NF002378">
    <property type="entry name" value="PRK01372.1"/>
    <property type="match status" value="1"/>
</dbReference>
<dbReference type="KEGG" id="dti:Desti_1485"/>
<dbReference type="EC" id="6.3.2.4" evidence="18"/>
<evidence type="ECO:0000256" key="13">
    <source>
        <dbReference type="ARBA" id="ARBA00022984"/>
    </source>
</evidence>
<evidence type="ECO:0000256" key="16">
    <source>
        <dbReference type="ARBA" id="ARBA00047614"/>
    </source>
</evidence>
<dbReference type="GO" id="GO:0071555">
    <property type="term" value="P:cell wall organization"/>
    <property type="evidence" value="ECO:0007669"/>
    <property type="project" value="UniProtKB-KW"/>
</dbReference>
<dbReference type="GO" id="GO:0008716">
    <property type="term" value="F:D-alanine-D-alanine ligase activity"/>
    <property type="evidence" value="ECO:0007669"/>
    <property type="project" value="UniProtKB-UniRule"/>
</dbReference>
<dbReference type="SUPFAM" id="SSF56059">
    <property type="entry name" value="Glutathione synthetase ATP-binding domain-like"/>
    <property type="match status" value="1"/>
</dbReference>
<evidence type="ECO:0000256" key="22">
    <source>
        <dbReference type="PROSITE-ProRule" id="PRU00409"/>
    </source>
</evidence>
<evidence type="ECO:0000256" key="18">
    <source>
        <dbReference type="HAMAP-Rule" id="MF_00047"/>
    </source>
</evidence>
<evidence type="ECO:0000256" key="8">
    <source>
        <dbReference type="ARBA" id="ARBA00022723"/>
    </source>
</evidence>
<name>I4C3Q6_DESTA</name>
<evidence type="ECO:0000256" key="19">
    <source>
        <dbReference type="PIRSR" id="PIRSR039102-1"/>
    </source>
</evidence>
<dbReference type="NCBIfam" id="TIGR01205">
    <property type="entry name" value="D_ala_D_alaTIGR"/>
    <property type="match status" value="1"/>
</dbReference>
<feature type="binding site" evidence="20">
    <location>
        <begin position="222"/>
        <end position="229"/>
    </location>
    <ligand>
        <name>ATP</name>
        <dbReference type="ChEBI" id="CHEBI:30616"/>
    </ligand>
</feature>
<feature type="binding site" evidence="20">
    <location>
        <position position="140"/>
    </location>
    <ligand>
        <name>ATP</name>
        <dbReference type="ChEBI" id="CHEBI:30616"/>
    </ligand>
</feature>
<dbReference type="PANTHER" id="PTHR23132">
    <property type="entry name" value="D-ALANINE--D-ALANINE LIGASE"/>
    <property type="match status" value="1"/>
</dbReference>
<dbReference type="InterPro" id="IPR013815">
    <property type="entry name" value="ATP_grasp_subdomain_1"/>
</dbReference>
<feature type="binding site" evidence="21">
    <location>
        <position position="315"/>
    </location>
    <ligand>
        <name>Mg(2+)</name>
        <dbReference type="ChEBI" id="CHEBI:18420"/>
        <label>2</label>
    </ligand>
</feature>
<dbReference type="SUPFAM" id="SSF52440">
    <property type="entry name" value="PreATP-grasp domain"/>
    <property type="match status" value="1"/>
</dbReference>
<feature type="active site" evidence="19">
    <location>
        <position position="18"/>
    </location>
</feature>
<evidence type="ECO:0000256" key="20">
    <source>
        <dbReference type="PIRSR" id="PIRSR039102-2"/>
    </source>
</evidence>
<dbReference type="RefSeq" id="WP_014809345.1">
    <property type="nucleotide sequence ID" value="NC_018025.1"/>
</dbReference>
<dbReference type="GO" id="GO:0046872">
    <property type="term" value="F:metal ion binding"/>
    <property type="evidence" value="ECO:0007669"/>
    <property type="project" value="UniProtKB-KW"/>
</dbReference>
<dbReference type="FunFam" id="3.30.1490.20:FF:000007">
    <property type="entry name" value="D-alanine--D-alanine ligase"/>
    <property type="match status" value="1"/>
</dbReference>
<keyword evidence="7 18" id="KW-0436">Ligase</keyword>
<dbReference type="GO" id="GO:0008360">
    <property type="term" value="P:regulation of cell shape"/>
    <property type="evidence" value="ECO:0007669"/>
    <property type="project" value="UniProtKB-KW"/>
</dbReference>
<evidence type="ECO:0000256" key="7">
    <source>
        <dbReference type="ARBA" id="ARBA00022598"/>
    </source>
</evidence>
<dbReference type="EMBL" id="CP003360">
    <property type="protein sequence ID" value="AFM24197.1"/>
    <property type="molecule type" value="Genomic_DNA"/>
</dbReference>
<evidence type="ECO:0000256" key="12">
    <source>
        <dbReference type="ARBA" id="ARBA00022960"/>
    </source>
</evidence>
<evidence type="ECO:0000256" key="11">
    <source>
        <dbReference type="ARBA" id="ARBA00022842"/>
    </source>
</evidence>
<evidence type="ECO:0000313" key="25">
    <source>
        <dbReference type="Proteomes" id="UP000006055"/>
    </source>
</evidence>
<dbReference type="Gene3D" id="3.40.50.20">
    <property type="match status" value="1"/>
</dbReference>
<keyword evidence="25" id="KW-1185">Reference proteome</keyword>
<dbReference type="HAMAP" id="MF_00047">
    <property type="entry name" value="Dala_Dala_lig"/>
    <property type="match status" value="1"/>
</dbReference>
<dbReference type="Pfam" id="PF07478">
    <property type="entry name" value="Dala_Dala_lig_C"/>
    <property type="match status" value="1"/>
</dbReference>
<protein>
    <recommendedName>
        <fullName evidence="18">D-alanine--D-alanine ligase</fullName>
        <ecNumber evidence="18">6.3.2.4</ecNumber>
    </recommendedName>
    <alternativeName>
        <fullName evidence="18">D-Ala-D-Ala ligase</fullName>
    </alternativeName>
    <alternativeName>
        <fullName evidence="18">D-alanylalanine synthetase</fullName>
    </alternativeName>
</protein>
<dbReference type="NCBIfam" id="NF002528">
    <property type="entry name" value="PRK01966.1-4"/>
    <property type="match status" value="1"/>
</dbReference>
<evidence type="ECO:0000256" key="1">
    <source>
        <dbReference type="ARBA" id="ARBA00001936"/>
    </source>
</evidence>
<dbReference type="HOGENOM" id="CLU_039268_0_0_7"/>
<evidence type="ECO:0000259" key="23">
    <source>
        <dbReference type="PROSITE" id="PS50975"/>
    </source>
</evidence>
<keyword evidence="14 21" id="KW-0464">Manganese</keyword>
<feature type="binding site" evidence="21">
    <location>
        <position position="302"/>
    </location>
    <ligand>
        <name>Mg(2+)</name>
        <dbReference type="ChEBI" id="CHEBI:18420"/>
        <label>1</label>
    </ligand>
</feature>
<dbReference type="InterPro" id="IPR011095">
    <property type="entry name" value="Dala_Dala_lig_C"/>
</dbReference>
<evidence type="ECO:0000313" key="24">
    <source>
        <dbReference type="EMBL" id="AFM24197.1"/>
    </source>
</evidence>
<keyword evidence="11 21" id="KW-0460">Magnesium</keyword>
<evidence type="ECO:0000256" key="4">
    <source>
        <dbReference type="ARBA" id="ARBA00004752"/>
    </source>
</evidence>
<dbReference type="PROSITE" id="PS00844">
    <property type="entry name" value="DALA_DALA_LIGASE_2"/>
    <property type="match status" value="1"/>
</dbReference>